<proteinExistence type="predicted"/>
<dbReference type="Proteomes" id="UP000319716">
    <property type="component" value="Unassembled WGS sequence"/>
</dbReference>
<dbReference type="EMBL" id="BEXB01000094">
    <property type="protein sequence ID" value="GAY79122.1"/>
    <property type="molecule type" value="Genomic_DNA"/>
</dbReference>
<evidence type="ECO:0000313" key="2">
    <source>
        <dbReference type="EMBL" id="GAY79122.1"/>
    </source>
</evidence>
<evidence type="ECO:0000256" key="1">
    <source>
        <dbReference type="SAM" id="MobiDB-lite"/>
    </source>
</evidence>
<comment type="caution">
    <text evidence="2">The sequence shown here is derived from an EMBL/GenBank/DDBJ whole genome shotgun (WGS) entry which is preliminary data.</text>
</comment>
<reference evidence="2 3" key="1">
    <citation type="submission" date="2017-11" db="EMBL/GenBank/DDBJ databases">
        <title>Draft Genome Sequence of Sporolactobacillus inulinus NBRC 111894 Isolated from Koso, a Japanese Sugar-Vegetable Fermented Beverage.</title>
        <authorList>
            <person name="Chiou T.Y."/>
            <person name="Oshima K."/>
            <person name="Suda W."/>
            <person name="Hattori M."/>
            <person name="Takahashi T."/>
        </authorList>
    </citation>
    <scope>NUCLEOTIDE SEQUENCE [LARGE SCALE GENOMIC DNA]</scope>
    <source>
        <strain evidence="2 3">NBRC111894</strain>
    </source>
</reference>
<feature type="region of interest" description="Disordered" evidence="1">
    <location>
        <begin position="1"/>
        <end position="44"/>
    </location>
</feature>
<accession>A0A4Y1ZIT6</accession>
<evidence type="ECO:0000313" key="3">
    <source>
        <dbReference type="Proteomes" id="UP000319716"/>
    </source>
</evidence>
<dbReference type="AlphaFoldDB" id="A0A4Y1ZIT6"/>
<organism evidence="2 3">
    <name type="scientific">Sporolactobacillus inulinus</name>
    <dbReference type="NCBI Taxonomy" id="2078"/>
    <lineage>
        <taxon>Bacteria</taxon>
        <taxon>Bacillati</taxon>
        <taxon>Bacillota</taxon>
        <taxon>Bacilli</taxon>
        <taxon>Bacillales</taxon>
        <taxon>Sporolactobacillaceae</taxon>
        <taxon>Sporolactobacillus</taxon>
    </lineage>
</organism>
<name>A0A4Y1ZIT6_9BACL</name>
<sequence length="44" mass="4697">MNDTSAARLPRAHRKPPQTGKNLRGLAGTHQLGAMPQASRAFVS</sequence>
<gene>
    <name evidence="2" type="ORF">NBRC111894_4676</name>
</gene>
<protein>
    <submittedName>
        <fullName evidence="2">Uncharacterized protein</fullName>
    </submittedName>
</protein>